<keyword evidence="4" id="KW-1003">Cell membrane</keyword>
<accession>E5Y3L6</accession>
<reference evidence="9 10" key="1">
    <citation type="submission" date="2010-10" db="EMBL/GenBank/DDBJ databases">
        <authorList>
            <consortium name="The Broad Institute Genome Sequencing Platform"/>
            <person name="Ward D."/>
            <person name="Earl A."/>
            <person name="Feldgarden M."/>
            <person name="Young S.K."/>
            <person name="Gargeya S."/>
            <person name="Zeng Q."/>
            <person name="Alvarado L."/>
            <person name="Berlin A."/>
            <person name="Bochicchio J."/>
            <person name="Chapman S.B."/>
            <person name="Chen Z."/>
            <person name="Freedman E."/>
            <person name="Gellesch M."/>
            <person name="Goldberg J."/>
            <person name="Griggs A."/>
            <person name="Gujja S."/>
            <person name="Heilman E."/>
            <person name="Heiman D."/>
            <person name="Howarth C."/>
            <person name="Mehta T."/>
            <person name="Neiman D."/>
            <person name="Pearson M."/>
            <person name="Roberts A."/>
            <person name="Saif S."/>
            <person name="Shea T."/>
            <person name="Shenoy N."/>
            <person name="Sisk P."/>
            <person name="Stolte C."/>
            <person name="Sykes S."/>
            <person name="White J."/>
            <person name="Yandava C."/>
            <person name="Allen-Vercoe E."/>
            <person name="Sibley C."/>
            <person name="Ambrose C.E."/>
            <person name="Strauss J."/>
            <person name="Daigneault M."/>
            <person name="Haas B."/>
            <person name="Nusbaum C."/>
            <person name="Birren B."/>
        </authorList>
    </citation>
    <scope>NUCLEOTIDE SEQUENCE [LARGE SCALE GENOMIC DNA]</scope>
    <source>
        <strain evidence="9 10">3_1_6</strain>
    </source>
</reference>
<evidence type="ECO:0000256" key="4">
    <source>
        <dbReference type="ARBA" id="ARBA00022475"/>
    </source>
</evidence>
<keyword evidence="3" id="KW-0813">Transport</keyword>
<sequence length="252" mass="27199">MSDTIESTVMAEPEASSSSAILTGMKRGFPIFLGYVPLGFAYGVLAVQNNIPAVYAVLFSLLVYAGAGQFIAVGLWGMGASVFSIVFTTFVINLRHVLMSAAVAPWFAPFTRFQQFIIGWGLTDEVFAMHSMAMATGEKARLPLVYAANFTSHSGWVLGTFIGAVAGDFLPDPKLFGLDYALPAMFLALLVPQCKERLYTLAAVLSALLSVILAMYDTGRWNVIIASVITSTIGALLVTHRDRNIDALRRKA</sequence>
<feature type="transmembrane region" description="Helical" evidence="8">
    <location>
        <begin position="53"/>
        <end position="75"/>
    </location>
</feature>
<evidence type="ECO:0000256" key="1">
    <source>
        <dbReference type="ARBA" id="ARBA00004651"/>
    </source>
</evidence>
<feature type="transmembrane region" description="Helical" evidence="8">
    <location>
        <begin position="28"/>
        <end position="47"/>
    </location>
</feature>
<reference evidence="9 10" key="2">
    <citation type="submission" date="2013-04" db="EMBL/GenBank/DDBJ databases">
        <title>The Genome Sequence of Bilophila wadsworthia 3_1_6.</title>
        <authorList>
            <consortium name="The Broad Institute Genomics Platform"/>
            <person name="Earl A."/>
            <person name="Ward D."/>
            <person name="Feldgarden M."/>
            <person name="Gevers D."/>
            <person name="Sibley C."/>
            <person name="Strauss J."/>
            <person name="Allen-Vercoe E."/>
            <person name="Walker B."/>
            <person name="Young S."/>
            <person name="Zeng Q."/>
            <person name="Gargeya S."/>
            <person name="Fitzgerald M."/>
            <person name="Haas B."/>
            <person name="Abouelleil A."/>
            <person name="Allen A.W."/>
            <person name="Alvarado L."/>
            <person name="Arachchi H.M."/>
            <person name="Berlin A.M."/>
            <person name="Chapman S.B."/>
            <person name="Gainer-Dewar J."/>
            <person name="Goldberg J."/>
            <person name="Griggs A."/>
            <person name="Gujja S."/>
            <person name="Hansen M."/>
            <person name="Howarth C."/>
            <person name="Imamovic A."/>
            <person name="Ireland A."/>
            <person name="Larimer J."/>
            <person name="McCowan C."/>
            <person name="Murphy C."/>
            <person name="Pearson M."/>
            <person name="Poon T.W."/>
            <person name="Priest M."/>
            <person name="Roberts A."/>
            <person name="Saif S."/>
            <person name="Shea T."/>
            <person name="Sisk P."/>
            <person name="Sykes S."/>
            <person name="Wortman J."/>
            <person name="Nusbaum C."/>
            <person name="Birren B."/>
        </authorList>
    </citation>
    <scope>NUCLEOTIDE SEQUENCE [LARGE SCALE GENOMIC DNA]</scope>
    <source>
        <strain evidence="9 10">3_1_6</strain>
    </source>
</reference>
<keyword evidence="5 8" id="KW-0812">Transmembrane</keyword>
<keyword evidence="10" id="KW-1185">Reference proteome</keyword>
<gene>
    <name evidence="9" type="ORF">HMPREF0179_00777</name>
</gene>
<feature type="transmembrane region" description="Helical" evidence="8">
    <location>
        <begin position="144"/>
        <end position="167"/>
    </location>
</feature>
<evidence type="ECO:0000256" key="2">
    <source>
        <dbReference type="ARBA" id="ARBA00010735"/>
    </source>
</evidence>
<organism evidence="9 10">
    <name type="scientific">Bilophila wadsworthia (strain 3_1_6)</name>
    <dbReference type="NCBI Taxonomy" id="563192"/>
    <lineage>
        <taxon>Bacteria</taxon>
        <taxon>Pseudomonadati</taxon>
        <taxon>Thermodesulfobacteriota</taxon>
        <taxon>Desulfovibrionia</taxon>
        <taxon>Desulfovibrionales</taxon>
        <taxon>Desulfovibrionaceae</taxon>
        <taxon>Bilophila</taxon>
    </lineage>
</organism>
<evidence type="ECO:0000256" key="3">
    <source>
        <dbReference type="ARBA" id="ARBA00022448"/>
    </source>
</evidence>
<dbReference type="RefSeq" id="WP_005025205.1">
    <property type="nucleotide sequence ID" value="NZ_KE150238.1"/>
</dbReference>
<dbReference type="AlphaFoldDB" id="E5Y3L6"/>
<dbReference type="Pfam" id="PF03591">
    <property type="entry name" value="AzlC"/>
    <property type="match status" value="1"/>
</dbReference>
<evidence type="ECO:0000256" key="8">
    <source>
        <dbReference type="SAM" id="Phobius"/>
    </source>
</evidence>
<protein>
    <submittedName>
        <fullName evidence="9">Azaleucine resistance protein AzlC</fullName>
    </submittedName>
</protein>
<dbReference type="EMBL" id="ADCP02000001">
    <property type="protein sequence ID" value="EFV45412.1"/>
    <property type="molecule type" value="Genomic_DNA"/>
</dbReference>
<comment type="similarity">
    <text evidence="2">Belongs to the AzlC family.</text>
</comment>
<feature type="transmembrane region" description="Helical" evidence="8">
    <location>
        <begin position="82"/>
        <end position="107"/>
    </location>
</feature>
<evidence type="ECO:0000256" key="5">
    <source>
        <dbReference type="ARBA" id="ARBA00022692"/>
    </source>
</evidence>
<dbReference type="PANTHER" id="PTHR34979">
    <property type="entry name" value="INNER MEMBRANE PROTEIN YGAZ"/>
    <property type="match status" value="1"/>
</dbReference>
<evidence type="ECO:0000313" key="10">
    <source>
        <dbReference type="Proteomes" id="UP000006034"/>
    </source>
</evidence>
<dbReference type="GeneID" id="78085916"/>
<keyword evidence="6 8" id="KW-1133">Transmembrane helix</keyword>
<proteinExistence type="inferred from homology"/>
<comment type="caution">
    <text evidence="9">The sequence shown here is derived from an EMBL/GenBank/DDBJ whole genome shotgun (WGS) entry which is preliminary data.</text>
</comment>
<comment type="subcellular location">
    <subcellularLocation>
        <location evidence="1">Cell membrane</location>
        <topology evidence="1">Multi-pass membrane protein</topology>
    </subcellularLocation>
</comment>
<dbReference type="GO" id="GO:1903785">
    <property type="term" value="P:L-valine transmembrane transport"/>
    <property type="evidence" value="ECO:0007669"/>
    <property type="project" value="TreeGrafter"/>
</dbReference>
<dbReference type="HOGENOM" id="CLU_065777_2_0_7"/>
<dbReference type="InterPro" id="IPR011606">
    <property type="entry name" value="Brnchd-chn_aa_trnsp_permease"/>
</dbReference>
<feature type="transmembrane region" description="Helical" evidence="8">
    <location>
        <begin position="173"/>
        <end position="191"/>
    </location>
</feature>
<dbReference type="PANTHER" id="PTHR34979:SF1">
    <property type="entry name" value="INNER MEMBRANE PROTEIN YGAZ"/>
    <property type="match status" value="1"/>
</dbReference>
<dbReference type="eggNOG" id="COG1296">
    <property type="taxonomic scope" value="Bacteria"/>
</dbReference>
<keyword evidence="7 8" id="KW-0472">Membrane</keyword>
<dbReference type="Proteomes" id="UP000006034">
    <property type="component" value="Unassembled WGS sequence"/>
</dbReference>
<feature type="transmembrane region" description="Helical" evidence="8">
    <location>
        <begin position="222"/>
        <end position="240"/>
    </location>
</feature>
<dbReference type="GO" id="GO:0005886">
    <property type="term" value="C:plasma membrane"/>
    <property type="evidence" value="ECO:0007669"/>
    <property type="project" value="UniProtKB-SubCell"/>
</dbReference>
<feature type="transmembrane region" description="Helical" evidence="8">
    <location>
        <begin position="198"/>
        <end position="216"/>
    </location>
</feature>
<evidence type="ECO:0000256" key="6">
    <source>
        <dbReference type="ARBA" id="ARBA00022989"/>
    </source>
</evidence>
<dbReference type="STRING" id="563192.HMPREF0179_00777"/>
<evidence type="ECO:0000313" key="9">
    <source>
        <dbReference type="EMBL" id="EFV45412.1"/>
    </source>
</evidence>
<evidence type="ECO:0000256" key="7">
    <source>
        <dbReference type="ARBA" id="ARBA00023136"/>
    </source>
</evidence>
<name>E5Y3L6_BILW3</name>
<dbReference type="OrthoDB" id="9803444at2"/>